<dbReference type="RefSeq" id="WP_148817295.1">
    <property type="nucleotide sequence ID" value="NZ_CP043046.1"/>
</dbReference>
<dbReference type="OrthoDB" id="9804020at2"/>
<dbReference type="InterPro" id="IPR036388">
    <property type="entry name" value="WH-like_DNA-bd_sf"/>
</dbReference>
<dbReference type="PROSITE" id="PS50949">
    <property type="entry name" value="HTH_GNTR"/>
    <property type="match status" value="1"/>
</dbReference>
<evidence type="ECO:0000256" key="5">
    <source>
        <dbReference type="ARBA" id="ARBA00023163"/>
    </source>
</evidence>
<keyword evidence="5" id="KW-0804">Transcription</keyword>
<evidence type="ECO:0000256" key="2">
    <source>
        <dbReference type="ARBA" id="ARBA00022898"/>
    </source>
</evidence>
<dbReference type="KEGG" id="pacr:FXN63_21260"/>
<dbReference type="Gene3D" id="3.40.640.10">
    <property type="entry name" value="Type I PLP-dependent aspartate aminotransferase-like (Major domain)"/>
    <property type="match status" value="1"/>
</dbReference>
<organism evidence="7 8">
    <name type="scientific">Pigmentiphaga aceris</name>
    <dbReference type="NCBI Taxonomy" id="1940612"/>
    <lineage>
        <taxon>Bacteria</taxon>
        <taxon>Pseudomonadati</taxon>
        <taxon>Pseudomonadota</taxon>
        <taxon>Betaproteobacteria</taxon>
        <taxon>Burkholderiales</taxon>
        <taxon>Alcaligenaceae</taxon>
        <taxon>Pigmentiphaga</taxon>
    </lineage>
</organism>
<dbReference type="EMBL" id="CP043046">
    <property type="protein sequence ID" value="QEI08086.1"/>
    <property type="molecule type" value="Genomic_DNA"/>
</dbReference>
<evidence type="ECO:0000256" key="3">
    <source>
        <dbReference type="ARBA" id="ARBA00023015"/>
    </source>
</evidence>
<dbReference type="GO" id="GO:0030170">
    <property type="term" value="F:pyridoxal phosphate binding"/>
    <property type="evidence" value="ECO:0007669"/>
    <property type="project" value="InterPro"/>
</dbReference>
<dbReference type="GO" id="GO:0008483">
    <property type="term" value="F:transaminase activity"/>
    <property type="evidence" value="ECO:0007669"/>
    <property type="project" value="UniProtKB-KW"/>
</dbReference>
<dbReference type="InterPro" id="IPR051446">
    <property type="entry name" value="HTH_trans_reg/aminotransferase"/>
</dbReference>
<accession>A0A5C0B2E1</accession>
<dbReference type="PANTHER" id="PTHR46577">
    <property type="entry name" value="HTH-TYPE TRANSCRIPTIONAL REGULATORY PROTEIN GABR"/>
    <property type="match status" value="1"/>
</dbReference>
<evidence type="ECO:0000313" key="8">
    <source>
        <dbReference type="Proteomes" id="UP000325161"/>
    </source>
</evidence>
<dbReference type="Gene3D" id="1.10.10.10">
    <property type="entry name" value="Winged helix-like DNA-binding domain superfamily/Winged helix DNA-binding domain"/>
    <property type="match status" value="1"/>
</dbReference>
<dbReference type="InterPro" id="IPR015424">
    <property type="entry name" value="PyrdxlP-dep_Trfase"/>
</dbReference>
<reference evidence="7 8" key="1">
    <citation type="submission" date="2019-08" db="EMBL/GenBank/DDBJ databases">
        <title>Amphibian skin-associated Pigmentiphaga: genome sequence and occurrence across geography and hosts.</title>
        <authorList>
            <person name="Bletz M.C."/>
            <person name="Bunk B."/>
            <person name="Sproeer C."/>
            <person name="Biwer P."/>
            <person name="Reiter S."/>
            <person name="Rabemananjara F.C.E."/>
            <person name="Schulz S."/>
            <person name="Overmann J."/>
            <person name="Vences M."/>
        </authorList>
    </citation>
    <scope>NUCLEOTIDE SEQUENCE [LARGE SCALE GENOMIC DNA]</scope>
    <source>
        <strain evidence="7 8">Mada1488</strain>
    </source>
</reference>
<dbReference type="Proteomes" id="UP000325161">
    <property type="component" value="Chromosome"/>
</dbReference>
<keyword evidence="7" id="KW-0808">Transferase</keyword>
<dbReference type="PANTHER" id="PTHR46577:SF2">
    <property type="entry name" value="TRANSCRIPTIONAL REGULATORY PROTEIN"/>
    <property type="match status" value="1"/>
</dbReference>
<dbReference type="SMART" id="SM00345">
    <property type="entry name" value="HTH_GNTR"/>
    <property type="match status" value="1"/>
</dbReference>
<name>A0A5C0B2E1_9BURK</name>
<keyword evidence="3" id="KW-0805">Transcription regulation</keyword>
<gene>
    <name evidence="7" type="ORF">FXN63_21260</name>
</gene>
<feature type="domain" description="HTH gntR-type" evidence="6">
    <location>
        <begin position="23"/>
        <end position="91"/>
    </location>
</feature>
<dbReference type="CDD" id="cd00609">
    <property type="entry name" value="AAT_like"/>
    <property type="match status" value="1"/>
</dbReference>
<dbReference type="InterPro" id="IPR015421">
    <property type="entry name" value="PyrdxlP-dep_Trfase_major"/>
</dbReference>
<keyword evidence="8" id="KW-1185">Reference proteome</keyword>
<protein>
    <submittedName>
        <fullName evidence="7">PLP-dependent aminotransferase family protein</fullName>
    </submittedName>
</protein>
<dbReference type="CDD" id="cd07377">
    <property type="entry name" value="WHTH_GntR"/>
    <property type="match status" value="1"/>
</dbReference>
<keyword evidence="7" id="KW-0032">Aminotransferase</keyword>
<dbReference type="InterPro" id="IPR036390">
    <property type="entry name" value="WH_DNA-bd_sf"/>
</dbReference>
<dbReference type="AlphaFoldDB" id="A0A5C0B2E1"/>
<proteinExistence type="inferred from homology"/>
<keyword evidence="2" id="KW-0663">Pyridoxal phosphate</keyword>
<evidence type="ECO:0000259" key="6">
    <source>
        <dbReference type="PROSITE" id="PS50949"/>
    </source>
</evidence>
<dbReference type="InterPro" id="IPR000524">
    <property type="entry name" value="Tscrpt_reg_HTH_GntR"/>
</dbReference>
<comment type="similarity">
    <text evidence="1">In the C-terminal section; belongs to the class-I pyridoxal-phosphate-dependent aminotransferase family.</text>
</comment>
<keyword evidence="4" id="KW-0238">DNA-binding</keyword>
<evidence type="ECO:0000313" key="7">
    <source>
        <dbReference type="EMBL" id="QEI08086.1"/>
    </source>
</evidence>
<dbReference type="Pfam" id="PF00155">
    <property type="entry name" value="Aminotran_1_2"/>
    <property type="match status" value="1"/>
</dbReference>
<dbReference type="Pfam" id="PF00392">
    <property type="entry name" value="GntR"/>
    <property type="match status" value="1"/>
</dbReference>
<dbReference type="SUPFAM" id="SSF53383">
    <property type="entry name" value="PLP-dependent transferases"/>
    <property type="match status" value="1"/>
</dbReference>
<dbReference type="PRINTS" id="PR00035">
    <property type="entry name" value="HTHGNTR"/>
</dbReference>
<evidence type="ECO:0000256" key="1">
    <source>
        <dbReference type="ARBA" id="ARBA00005384"/>
    </source>
</evidence>
<dbReference type="GO" id="GO:0003677">
    <property type="term" value="F:DNA binding"/>
    <property type="evidence" value="ECO:0007669"/>
    <property type="project" value="UniProtKB-KW"/>
</dbReference>
<dbReference type="InterPro" id="IPR004839">
    <property type="entry name" value="Aminotransferase_I/II_large"/>
</dbReference>
<dbReference type="GO" id="GO:0003700">
    <property type="term" value="F:DNA-binding transcription factor activity"/>
    <property type="evidence" value="ECO:0007669"/>
    <property type="project" value="InterPro"/>
</dbReference>
<sequence length="481" mass="51912">MTPDATPALSSSLSAIPSRDVDQTLVEQLTRQMTHRIERDAMRPGSRLPSIRQLASEMGVSRFTVVEAYDRLVADGHAESRRGAGFFVATKPAAPLAPVPRHPVLAAEGNIDIRWLLRNMFRDTSAAEHAGGGLMPPDWLDAEMVAASVRAVGRTVRDSLLGYGTAQGYAPLRQQLAARLQADGIPAHPDHMLTTSGVTHAFDLIARHLLQAGDTVLVEDPAWPLIFGRLTAFGARPIGVPRGPDGPDLDALARLAALHKPKFFLINAAVHNPTGYSLSAGGAYGILRIAEQHDFIVVEDDTYGELHPGQPIRLAALDQLNRVIHVGGFSKTLAASLRVGYIAAAPAVVQALTDLKILTALPTSELGERTVHRILAEGHYRRHLVRVRARVDMERDRTLKVLLKLGVKVPQLPPAGMFVWGDCGRDTERMARLAAEQGVVLAPGSLFSPGQMPSTRMRFSAATAGNISALRVIESLLQAFD</sequence>
<dbReference type="SUPFAM" id="SSF46785">
    <property type="entry name" value="Winged helix' DNA-binding domain"/>
    <property type="match status" value="1"/>
</dbReference>
<evidence type="ECO:0000256" key="4">
    <source>
        <dbReference type="ARBA" id="ARBA00023125"/>
    </source>
</evidence>